<dbReference type="SMR" id="A0A803LGC1"/>
<dbReference type="RefSeq" id="XP_021775265.1">
    <property type="nucleotide sequence ID" value="XM_021919573.1"/>
</dbReference>
<keyword evidence="9" id="KW-1185">Reference proteome</keyword>
<keyword evidence="2" id="KW-0808">Transferase</keyword>
<feature type="compositionally biased region" description="Polar residues" evidence="6">
    <location>
        <begin position="14"/>
        <end position="33"/>
    </location>
</feature>
<feature type="region of interest" description="Disordered" evidence="6">
    <location>
        <begin position="1"/>
        <end position="45"/>
    </location>
</feature>
<dbReference type="InterPro" id="IPR057734">
    <property type="entry name" value="UBE2O-like_SH3-C"/>
</dbReference>
<evidence type="ECO:0000256" key="5">
    <source>
        <dbReference type="ARBA" id="ARBA00022840"/>
    </source>
</evidence>
<dbReference type="Pfam" id="PF00179">
    <property type="entry name" value="UQ_con"/>
    <property type="match status" value="1"/>
</dbReference>
<feature type="region of interest" description="Disordered" evidence="6">
    <location>
        <begin position="767"/>
        <end position="788"/>
    </location>
</feature>
<evidence type="ECO:0000256" key="4">
    <source>
        <dbReference type="ARBA" id="ARBA00022786"/>
    </source>
</evidence>
<dbReference type="GeneID" id="110739116"/>
<feature type="compositionally biased region" description="Polar residues" evidence="6">
    <location>
        <begin position="437"/>
        <end position="453"/>
    </location>
</feature>
<dbReference type="Gene3D" id="3.10.110.10">
    <property type="entry name" value="Ubiquitin Conjugating Enzyme"/>
    <property type="match status" value="1"/>
</dbReference>
<evidence type="ECO:0000313" key="9">
    <source>
        <dbReference type="Proteomes" id="UP000596660"/>
    </source>
</evidence>
<proteinExistence type="predicted"/>
<dbReference type="InterPro" id="IPR000608">
    <property type="entry name" value="UBC"/>
</dbReference>
<evidence type="ECO:0000256" key="3">
    <source>
        <dbReference type="ARBA" id="ARBA00022741"/>
    </source>
</evidence>
<dbReference type="InterPro" id="IPR057733">
    <property type="entry name" value="UBE2O-like_SH3-B"/>
</dbReference>
<dbReference type="AlphaFoldDB" id="A0A803LGC1"/>
<evidence type="ECO:0000313" key="8">
    <source>
        <dbReference type="EnsemblPlants" id="AUR62013018-RA:cds"/>
    </source>
</evidence>
<dbReference type="Pfam" id="PF23046">
    <property type="entry name" value="tSH3-B_UBE2O"/>
    <property type="match status" value="1"/>
</dbReference>
<dbReference type="Proteomes" id="UP000596660">
    <property type="component" value="Unplaced"/>
</dbReference>
<dbReference type="FunFam" id="3.10.110.10:FF:000028">
    <property type="entry name" value="Probable ubiquitin-conjugating enzyme E2 23"/>
    <property type="match status" value="1"/>
</dbReference>
<dbReference type="InterPro" id="IPR057735">
    <property type="entry name" value="UBE2O-like_tSH3-B"/>
</dbReference>
<dbReference type="PROSITE" id="PS50127">
    <property type="entry name" value="UBC_2"/>
    <property type="match status" value="1"/>
</dbReference>
<keyword evidence="4" id="KW-0833">Ubl conjugation pathway</keyword>
<dbReference type="Pfam" id="PF23044">
    <property type="entry name" value="SH3-C_UBE2O"/>
    <property type="match status" value="1"/>
</dbReference>
<dbReference type="EnsemblPlants" id="AUR62013018-RA">
    <property type="protein sequence ID" value="AUR62013018-RA:cds"/>
    <property type="gene ID" value="AUR62013018"/>
</dbReference>
<reference evidence="8" key="2">
    <citation type="submission" date="2021-03" db="UniProtKB">
        <authorList>
            <consortium name="EnsemblPlants"/>
        </authorList>
    </citation>
    <scope>IDENTIFICATION</scope>
</reference>
<feature type="region of interest" description="Disordered" evidence="6">
    <location>
        <begin position="60"/>
        <end position="164"/>
    </location>
</feature>
<dbReference type="GO" id="GO:0005524">
    <property type="term" value="F:ATP binding"/>
    <property type="evidence" value="ECO:0007669"/>
    <property type="project" value="UniProtKB-KW"/>
</dbReference>
<dbReference type="CDD" id="cd23837">
    <property type="entry name" value="UBCc_UBE2O"/>
    <property type="match status" value="1"/>
</dbReference>
<feature type="compositionally biased region" description="Basic and acidic residues" evidence="6">
    <location>
        <begin position="454"/>
        <end position="464"/>
    </location>
</feature>
<dbReference type="EC" id="2.3.2.23" evidence="1"/>
<feature type="region of interest" description="Disordered" evidence="6">
    <location>
        <begin position="435"/>
        <end position="464"/>
    </location>
</feature>
<sequence length="1140" mass="125427">MATDQHDAPIAVEGTTSVSGDSLSSEGVSAEVSSNRDAKNDSNLVIDKIPNEKHIYRQDVVRRRDGNMVGVVTEVAGDSDSDSDSDITDDSDESDEDDKGEEEGEEEEDEACEEVKEEEGDGVREEVKEEDNVENDGDDGDGNESSDDNRSSGHHKREQLTGDQVRVLWMDDSENTNRRNELTVVDRGFLPGDYVASALDPTGQVGLVVDVNITVDLLSHDGTVFNDVSSRDLMRVRDIVVNDYVVSGPWLGRVDDVLDNVTVLFNDGSICKVTGAEPLRLRPIAKNLLEDGHCPYHPGQHVRASSSSVFKNARWLSGSWKANRLEGTVIKVTVGSVYVHWIASAGYGPNSSTSPAEEQNPKNLKVLSCFTHASWQLGDWCFLPALTSSSSIPLDKDLSKLRLHESESGHPESDADEVIPEDLNVHVELMDHDEAGTSESIGGNTQNNLSPKSSSKDAAHESWQIHRKKLRKVVVKRDKKVRKKEETYERALLIVNTMTRVDVAWQDGTVQRGLDSTLLIPIESPGDHDFIAEQYVVEKAADDGEETSEIRRVGVVKSVDAKEKTACVKWLKQVTRPEEPREFKNEEVVSVYELEGHPDYDYCYGDVVVRLSPAFMATEAECPDPRESATLANIKEGDASDEAACNELSNLSWVGNITSLKNGDIEVTWADGMISTVGPQAVYVVGRDDDESIGAGSEISDDAASWETVEDDEKDALDDSEKEPTPEGNPDAGHDIVVAEQSSGNGPLTFPRAAIEYVTRFATGIFSRGRSDGDSSGPDDPVETSIQPEEKICISGERASSNMSNTQDPCVIDSGSGQTSSNIGDESAEVESAKLTDMDEALGNLTPNEPYAELCTGGNACSFKRFDTAKDPLDHFFLGSNIQGNSGRKWLKMVQRDWNILQNNLPEGIYVRVYEDRMDLLRAVIVGAYGTPYQDGLFFFDFHLPPEYPDVPPSAHYHSGGWRLNPNLYEEGKVCLSLLNTWTGRGNEVWDPQSSSILQVLVSLQGLVLNSKPYFNEAGYDKQVGTAEGEKNSLSYNENTFLLNCKTIMYLIRKPPKDFEDLVKEHFGQRGYYILKACDAYMKGYLIGSLAKDATLTEKSEANATSVGFKLMLAKIVPKLISTFNDLGADCHEFEHLIQS</sequence>
<feature type="region of interest" description="Disordered" evidence="6">
    <location>
        <begin position="693"/>
        <end position="735"/>
    </location>
</feature>
<dbReference type="InterPro" id="IPR016135">
    <property type="entry name" value="UBQ-conjugating_enzyme/RWD"/>
</dbReference>
<gene>
    <name evidence="8" type="primary">LOC110739116</name>
</gene>
<dbReference type="KEGG" id="cqi:110739116"/>
<dbReference type="OMA" id="WVKGFED"/>
<dbReference type="SMART" id="SM00212">
    <property type="entry name" value="UBCc"/>
    <property type="match status" value="1"/>
</dbReference>
<feature type="domain" description="UBC core" evidence="7">
    <location>
        <begin position="889"/>
        <end position="1049"/>
    </location>
</feature>
<dbReference type="GO" id="GO:0061631">
    <property type="term" value="F:ubiquitin conjugating enzyme activity"/>
    <property type="evidence" value="ECO:0007669"/>
    <property type="project" value="UniProtKB-EC"/>
</dbReference>
<keyword evidence="3" id="KW-0547">Nucleotide-binding</keyword>
<keyword evidence="5" id="KW-0067">ATP-binding</keyword>
<protein>
    <recommendedName>
        <fullName evidence="1">E2 ubiquitin-conjugating enzyme</fullName>
        <ecNumber evidence="1">2.3.2.23</ecNumber>
    </recommendedName>
</protein>
<feature type="compositionally biased region" description="Acidic residues" evidence="6">
    <location>
        <begin position="128"/>
        <end position="146"/>
    </location>
</feature>
<evidence type="ECO:0000259" key="7">
    <source>
        <dbReference type="PROSITE" id="PS50127"/>
    </source>
</evidence>
<dbReference type="SUPFAM" id="SSF54495">
    <property type="entry name" value="UBC-like"/>
    <property type="match status" value="1"/>
</dbReference>
<dbReference type="PANTHER" id="PTHR46116">
    <property type="entry name" value="(E3-INDEPENDENT) E2 UBIQUITIN-CONJUGATING ENZYME"/>
    <property type="match status" value="1"/>
</dbReference>
<dbReference type="OrthoDB" id="47801at2759"/>
<feature type="compositionally biased region" description="Acidic residues" evidence="6">
    <location>
        <begin position="77"/>
        <end position="120"/>
    </location>
</feature>
<accession>A0A803LGC1</accession>
<name>A0A803LGC1_CHEQI</name>
<dbReference type="Pfam" id="PF23043">
    <property type="entry name" value="SH3-B_UBE2O"/>
    <property type="match status" value="1"/>
</dbReference>
<reference evidence="8" key="1">
    <citation type="journal article" date="2017" name="Nature">
        <title>The genome of Chenopodium quinoa.</title>
        <authorList>
            <person name="Jarvis D.E."/>
            <person name="Ho Y.S."/>
            <person name="Lightfoot D.J."/>
            <person name="Schmoeckel S.M."/>
            <person name="Li B."/>
            <person name="Borm T.J.A."/>
            <person name="Ohyanagi H."/>
            <person name="Mineta K."/>
            <person name="Michell C.T."/>
            <person name="Saber N."/>
            <person name="Kharbatia N.M."/>
            <person name="Rupper R.R."/>
            <person name="Sharp A.R."/>
            <person name="Dally N."/>
            <person name="Boughton B.A."/>
            <person name="Woo Y.H."/>
            <person name="Gao G."/>
            <person name="Schijlen E.G.W.M."/>
            <person name="Guo X."/>
            <person name="Momin A.A."/>
            <person name="Negrao S."/>
            <person name="Al-Babili S."/>
            <person name="Gehring C."/>
            <person name="Roessner U."/>
            <person name="Jung C."/>
            <person name="Murphy K."/>
            <person name="Arold S.T."/>
            <person name="Gojobori T."/>
            <person name="van der Linden C.G."/>
            <person name="van Loo E.N."/>
            <person name="Jellen E.N."/>
            <person name="Maughan P.J."/>
            <person name="Tester M."/>
        </authorList>
    </citation>
    <scope>NUCLEOTIDE SEQUENCE [LARGE SCALE GENOMIC DNA]</scope>
    <source>
        <strain evidence="8">cv. PI 614886</strain>
    </source>
</reference>
<evidence type="ECO:0000256" key="6">
    <source>
        <dbReference type="SAM" id="MobiDB-lite"/>
    </source>
</evidence>
<organism evidence="8 9">
    <name type="scientific">Chenopodium quinoa</name>
    <name type="common">Quinoa</name>
    <dbReference type="NCBI Taxonomy" id="63459"/>
    <lineage>
        <taxon>Eukaryota</taxon>
        <taxon>Viridiplantae</taxon>
        <taxon>Streptophyta</taxon>
        <taxon>Embryophyta</taxon>
        <taxon>Tracheophyta</taxon>
        <taxon>Spermatophyta</taxon>
        <taxon>Magnoliopsida</taxon>
        <taxon>eudicotyledons</taxon>
        <taxon>Gunneridae</taxon>
        <taxon>Pentapetalae</taxon>
        <taxon>Caryophyllales</taxon>
        <taxon>Chenopodiaceae</taxon>
        <taxon>Chenopodioideae</taxon>
        <taxon>Atripliceae</taxon>
        <taxon>Chenopodium</taxon>
    </lineage>
</organism>
<evidence type="ECO:0000256" key="2">
    <source>
        <dbReference type="ARBA" id="ARBA00022679"/>
    </source>
</evidence>
<evidence type="ECO:0000256" key="1">
    <source>
        <dbReference type="ARBA" id="ARBA00012486"/>
    </source>
</evidence>
<dbReference type="Gramene" id="AUR62013018-RA">
    <property type="protein sequence ID" value="AUR62013018-RA:cds"/>
    <property type="gene ID" value="AUR62013018"/>
</dbReference>
<dbReference type="PANTHER" id="PTHR46116:SF21">
    <property type="entry name" value="UBIQUITIN-CONJUGATING ENZYME E2 23-RELATED"/>
    <property type="match status" value="1"/>
</dbReference>